<feature type="region of interest" description="Disordered" evidence="1">
    <location>
        <begin position="101"/>
        <end position="154"/>
    </location>
</feature>
<name>A0AAP0HRF3_9MAGN</name>
<evidence type="ECO:0000256" key="1">
    <source>
        <dbReference type="SAM" id="MobiDB-lite"/>
    </source>
</evidence>
<organism evidence="2 3">
    <name type="scientific">Stephania yunnanensis</name>
    <dbReference type="NCBI Taxonomy" id="152371"/>
    <lineage>
        <taxon>Eukaryota</taxon>
        <taxon>Viridiplantae</taxon>
        <taxon>Streptophyta</taxon>
        <taxon>Embryophyta</taxon>
        <taxon>Tracheophyta</taxon>
        <taxon>Spermatophyta</taxon>
        <taxon>Magnoliopsida</taxon>
        <taxon>Ranunculales</taxon>
        <taxon>Menispermaceae</taxon>
        <taxon>Menispermoideae</taxon>
        <taxon>Cissampelideae</taxon>
        <taxon>Stephania</taxon>
    </lineage>
</organism>
<dbReference type="EMBL" id="JBBNAF010000011">
    <property type="protein sequence ID" value="KAK9098578.1"/>
    <property type="molecule type" value="Genomic_DNA"/>
</dbReference>
<evidence type="ECO:0000313" key="2">
    <source>
        <dbReference type="EMBL" id="KAK9098578.1"/>
    </source>
</evidence>
<evidence type="ECO:0000313" key="3">
    <source>
        <dbReference type="Proteomes" id="UP001420932"/>
    </source>
</evidence>
<dbReference type="AlphaFoldDB" id="A0AAP0HRF3"/>
<keyword evidence="3" id="KW-1185">Reference proteome</keyword>
<accession>A0AAP0HRF3</accession>
<gene>
    <name evidence="2" type="ORF">Syun_025623</name>
</gene>
<dbReference type="Proteomes" id="UP001420932">
    <property type="component" value="Unassembled WGS sequence"/>
</dbReference>
<feature type="compositionally biased region" description="Basic and acidic residues" evidence="1">
    <location>
        <begin position="113"/>
        <end position="137"/>
    </location>
</feature>
<proteinExistence type="predicted"/>
<reference evidence="2 3" key="1">
    <citation type="submission" date="2024-01" db="EMBL/GenBank/DDBJ databases">
        <title>Genome assemblies of Stephania.</title>
        <authorList>
            <person name="Yang L."/>
        </authorList>
    </citation>
    <scope>NUCLEOTIDE SEQUENCE [LARGE SCALE GENOMIC DNA]</scope>
    <source>
        <strain evidence="2">YNDBR</strain>
        <tissue evidence="2">Leaf</tissue>
    </source>
</reference>
<protein>
    <submittedName>
        <fullName evidence="2">Uncharacterized protein</fullName>
    </submittedName>
</protein>
<comment type="caution">
    <text evidence="2">The sequence shown here is derived from an EMBL/GenBank/DDBJ whole genome shotgun (WGS) entry which is preliminary data.</text>
</comment>
<sequence length="154" mass="17064">MSASDWSRGFSLTWHALIGWNTLSAIQPIEQSVFRGKLEGRVTGVGLVGSRNYYGNIVEEGGYIRRVGKRSVERDTTKGGRKRGGWVSKVRLKCTRAAKKRGKEVLGAPESGGVRKEQRMAREVAEEERRAEERALASDEEEEQQAWRGGEGGG</sequence>